<feature type="compositionally biased region" description="Acidic residues" evidence="5">
    <location>
        <begin position="83"/>
        <end position="96"/>
    </location>
</feature>
<reference evidence="8 9" key="1">
    <citation type="submission" date="2024-01" db="EMBL/GenBank/DDBJ databases">
        <authorList>
            <person name="Allen C."/>
            <person name="Tagirdzhanova G."/>
        </authorList>
    </citation>
    <scope>NUCLEOTIDE SEQUENCE [LARGE SCALE GENOMIC DNA]</scope>
    <source>
        <strain evidence="8 9">CBS 573.63</strain>
    </source>
</reference>
<feature type="region of interest" description="Disordered" evidence="5">
    <location>
        <begin position="698"/>
        <end position="770"/>
    </location>
</feature>
<feature type="compositionally biased region" description="Basic and acidic residues" evidence="5">
    <location>
        <begin position="1"/>
        <end position="55"/>
    </location>
</feature>
<feature type="compositionally biased region" description="Basic and acidic residues" evidence="5">
    <location>
        <begin position="731"/>
        <end position="740"/>
    </location>
</feature>
<feature type="domain" description="ESF1 RRM" evidence="7">
    <location>
        <begin position="169"/>
        <end position="340"/>
    </location>
</feature>
<feature type="region of interest" description="Disordered" evidence="5">
    <location>
        <begin position="216"/>
        <end position="259"/>
    </location>
</feature>
<evidence type="ECO:0000259" key="6">
    <source>
        <dbReference type="Pfam" id="PF08159"/>
    </source>
</evidence>
<evidence type="ECO:0000256" key="3">
    <source>
        <dbReference type="ARBA" id="ARBA00023054"/>
    </source>
</evidence>
<feature type="domain" description="NUC153" evidence="6">
    <location>
        <begin position="686"/>
        <end position="710"/>
    </location>
</feature>
<feature type="compositionally biased region" description="Polar residues" evidence="5">
    <location>
        <begin position="703"/>
        <end position="718"/>
    </location>
</feature>
<feature type="compositionally biased region" description="Basic and acidic residues" evidence="5">
    <location>
        <begin position="589"/>
        <end position="612"/>
    </location>
</feature>
<accession>A0ABP0DIT3</accession>
<keyword evidence="3" id="KW-0175">Coiled coil</keyword>
<proteinExistence type="inferred from homology"/>
<name>A0ABP0DIT3_9PEZI</name>
<feature type="compositionally biased region" description="Basic and acidic residues" evidence="5">
    <location>
        <begin position="63"/>
        <end position="82"/>
    </location>
</feature>
<dbReference type="InterPro" id="IPR056750">
    <property type="entry name" value="RRM_ESF1"/>
</dbReference>
<feature type="compositionally biased region" description="Basic and acidic residues" evidence="5">
    <location>
        <begin position="417"/>
        <end position="450"/>
    </location>
</feature>
<comment type="similarity">
    <text evidence="2">Belongs to the ESF1 family.</text>
</comment>
<dbReference type="InterPro" id="IPR012580">
    <property type="entry name" value="NUC153"/>
</dbReference>
<keyword evidence="4" id="KW-0539">Nucleus</keyword>
<feature type="compositionally biased region" description="Acidic residues" evidence="5">
    <location>
        <begin position="403"/>
        <end position="412"/>
    </location>
</feature>
<evidence type="ECO:0000259" key="7">
    <source>
        <dbReference type="Pfam" id="PF25121"/>
    </source>
</evidence>
<dbReference type="PANTHER" id="PTHR12202:SF0">
    <property type="entry name" value="ESF1 HOMOLOG"/>
    <property type="match status" value="1"/>
</dbReference>
<evidence type="ECO:0000256" key="4">
    <source>
        <dbReference type="ARBA" id="ARBA00023242"/>
    </source>
</evidence>
<feature type="compositionally biased region" description="Acidic residues" evidence="5">
    <location>
        <begin position="123"/>
        <end position="151"/>
    </location>
</feature>
<dbReference type="Pfam" id="PF25121">
    <property type="entry name" value="RRM_ESF1"/>
    <property type="match status" value="1"/>
</dbReference>
<gene>
    <name evidence="8" type="primary">ESF1</name>
    <name evidence="8" type="ORF">SEPCBS57363_002959</name>
</gene>
<evidence type="ECO:0000313" key="9">
    <source>
        <dbReference type="Proteomes" id="UP001642501"/>
    </source>
</evidence>
<feature type="region of interest" description="Disordered" evidence="5">
    <location>
        <begin position="1"/>
        <end position="167"/>
    </location>
</feature>
<organism evidence="8 9">
    <name type="scientific">Sporothrix epigloea</name>
    <dbReference type="NCBI Taxonomy" id="1892477"/>
    <lineage>
        <taxon>Eukaryota</taxon>
        <taxon>Fungi</taxon>
        <taxon>Dikarya</taxon>
        <taxon>Ascomycota</taxon>
        <taxon>Pezizomycotina</taxon>
        <taxon>Sordariomycetes</taxon>
        <taxon>Sordariomycetidae</taxon>
        <taxon>Ophiostomatales</taxon>
        <taxon>Ophiostomataceae</taxon>
        <taxon>Sporothrix</taxon>
    </lineage>
</organism>
<feature type="compositionally biased region" description="Basic and acidic residues" evidence="5">
    <location>
        <begin position="660"/>
        <end position="671"/>
    </location>
</feature>
<feature type="compositionally biased region" description="Acidic residues" evidence="5">
    <location>
        <begin position="236"/>
        <end position="258"/>
    </location>
</feature>
<evidence type="ECO:0000256" key="5">
    <source>
        <dbReference type="SAM" id="MobiDB-lite"/>
    </source>
</evidence>
<feature type="compositionally biased region" description="Basic and acidic residues" evidence="5">
    <location>
        <begin position="528"/>
        <end position="551"/>
    </location>
</feature>
<evidence type="ECO:0000313" key="8">
    <source>
        <dbReference type="EMBL" id="CAK7268173.1"/>
    </source>
</evidence>
<feature type="region of interest" description="Disordered" evidence="5">
    <location>
        <begin position="400"/>
        <end position="684"/>
    </location>
</feature>
<keyword evidence="9" id="KW-1185">Reference proteome</keyword>
<feature type="compositionally biased region" description="Basic residues" evidence="5">
    <location>
        <begin position="761"/>
        <end position="770"/>
    </location>
</feature>
<feature type="compositionally biased region" description="Low complexity" evidence="5">
    <location>
        <begin position="555"/>
        <end position="584"/>
    </location>
</feature>
<dbReference type="InterPro" id="IPR039754">
    <property type="entry name" value="Esf1"/>
</dbReference>
<dbReference type="Proteomes" id="UP001642501">
    <property type="component" value="Unassembled WGS sequence"/>
</dbReference>
<evidence type="ECO:0000256" key="2">
    <source>
        <dbReference type="ARBA" id="ARBA00009087"/>
    </source>
</evidence>
<dbReference type="EMBL" id="CAWUOM010000043">
    <property type="protein sequence ID" value="CAK7268173.1"/>
    <property type="molecule type" value="Genomic_DNA"/>
</dbReference>
<comment type="caution">
    <text evidence="8">The sequence shown here is derived from an EMBL/GenBank/DDBJ whole genome shotgun (WGS) entry which is preliminary data.</text>
</comment>
<dbReference type="PANTHER" id="PTHR12202">
    <property type="entry name" value="ESF1 HOMOLOG"/>
    <property type="match status" value="1"/>
</dbReference>
<protein>
    <submittedName>
        <fullName evidence="8">Pre-rRNA-processing protein esf1</fullName>
    </submittedName>
</protein>
<feature type="compositionally biased region" description="Basic and acidic residues" evidence="5">
    <location>
        <begin position="633"/>
        <end position="651"/>
    </location>
</feature>
<feature type="compositionally biased region" description="Basic and acidic residues" evidence="5">
    <location>
        <begin position="216"/>
        <end position="235"/>
    </location>
</feature>
<feature type="compositionally biased region" description="Basic and acidic residues" evidence="5">
    <location>
        <begin position="507"/>
        <end position="520"/>
    </location>
</feature>
<dbReference type="Pfam" id="PF08159">
    <property type="entry name" value="NUC153"/>
    <property type="match status" value="1"/>
</dbReference>
<evidence type="ECO:0000256" key="1">
    <source>
        <dbReference type="ARBA" id="ARBA00004604"/>
    </source>
</evidence>
<sequence length="770" mass="86260">MPPKKQKERDSSSGRISDARFAKFESDPRYRLPSRRDTKTKLDKRFGRVLNDKEFTATTQIDRYGRKLQSDKKKKALERLYEMDDEEDEDDEDEESDDKRTLKSKSNPILRDAARGGGFSASESEDSSDDDDVDASVEGEGDNEDDDDDAVDTQQFREEEAEVPTGEVTHRVAIVNLDWDHVKSRDLMAMFSSFVPKDGRGRIEKISVYPSQFGKERMQREELEGPPREIFKDTKEEDDGESYDSESNESDGSDEDDEAVKKDLLREENDQDFDSNALRSYQLDRLRYYYAVMVCSDVATAEAIYRATDGSEYQSSSNFVDLRFVPDDVTFDDDEPRDECSEVPSNYKPVEFVTQALQHSKVKLTWDMHPDDTSRKDLMKKAFSGTPAELIENDLRAYLASDSDGDDDDEEFNNGVEDTKTEAEAMEEKEIEDEQRPEKPAKLSKKEQARQKMRAALGLSEEPVSKSASSGSKHGPVGGMQITFTPALTDGPAATKKKAADGAEETTLEKYKRKEKERKEMRKQKAIAKREGRDVDADHKDEDELAKKIMEGGDDSAAAADDLGFDDPFFTSEDPAGLAAAGGASKSLVRKEERLRKRAAREADEREKEKSRAQLQALMGGEDADKNAAAGHFDLREVIKAEKQRQKEERKKNRRNHNRQGHDEGEGEAGHDSGVVASAHGVDVSDPRLQAVLSGAEFAIDPSNPQYKDTLGLQQMQNEARRKRKTAGGGDADKGTEKTAKKSKTTAASRNDELANLVRSVKSKAKKSAE</sequence>
<comment type="subcellular location">
    <subcellularLocation>
        <location evidence="1">Nucleus</location>
        <location evidence="1">Nucleolus</location>
    </subcellularLocation>
</comment>